<feature type="region of interest" description="Disordered" evidence="1">
    <location>
        <begin position="1"/>
        <end position="68"/>
    </location>
</feature>
<dbReference type="InParanoid" id="A0A2K1JEA6"/>
<evidence type="ECO:0000313" key="4">
    <source>
        <dbReference type="Proteomes" id="UP000006727"/>
    </source>
</evidence>
<dbReference type="EnsemblPlants" id="Pp3c15_23480V3.1">
    <property type="protein sequence ID" value="PAC:32926519.CDS.1"/>
    <property type="gene ID" value="Pp3c15_23480"/>
</dbReference>
<dbReference type="AlphaFoldDB" id="A0A2K1JEA6"/>
<sequence length="68" mass="7118">MDLTRPGRVQLGSDLDGSSPPGTVLDMAMEHSDVALDPSTQSQNARSTRQVSSQRRASASVCKGGTSQ</sequence>
<reference evidence="2 4" key="1">
    <citation type="journal article" date="2008" name="Science">
        <title>The Physcomitrella genome reveals evolutionary insights into the conquest of land by plants.</title>
        <authorList>
            <person name="Rensing S."/>
            <person name="Lang D."/>
            <person name="Zimmer A."/>
            <person name="Terry A."/>
            <person name="Salamov A."/>
            <person name="Shapiro H."/>
            <person name="Nishiyama T."/>
            <person name="Perroud P.-F."/>
            <person name="Lindquist E."/>
            <person name="Kamisugi Y."/>
            <person name="Tanahashi T."/>
            <person name="Sakakibara K."/>
            <person name="Fujita T."/>
            <person name="Oishi K."/>
            <person name="Shin-I T."/>
            <person name="Kuroki Y."/>
            <person name="Toyoda A."/>
            <person name="Suzuki Y."/>
            <person name="Hashimoto A."/>
            <person name="Yamaguchi K."/>
            <person name="Sugano A."/>
            <person name="Kohara Y."/>
            <person name="Fujiyama A."/>
            <person name="Anterola A."/>
            <person name="Aoki S."/>
            <person name="Ashton N."/>
            <person name="Barbazuk W.B."/>
            <person name="Barker E."/>
            <person name="Bennetzen J."/>
            <person name="Bezanilla M."/>
            <person name="Blankenship R."/>
            <person name="Cho S.H."/>
            <person name="Dutcher S."/>
            <person name="Estelle M."/>
            <person name="Fawcett J.A."/>
            <person name="Gundlach H."/>
            <person name="Hanada K."/>
            <person name="Heyl A."/>
            <person name="Hicks K.A."/>
            <person name="Hugh J."/>
            <person name="Lohr M."/>
            <person name="Mayer K."/>
            <person name="Melkozernov A."/>
            <person name="Murata T."/>
            <person name="Nelson D."/>
            <person name="Pils B."/>
            <person name="Prigge M."/>
            <person name="Reiss B."/>
            <person name="Renner T."/>
            <person name="Rombauts S."/>
            <person name="Rushton P."/>
            <person name="Sanderfoot A."/>
            <person name="Schween G."/>
            <person name="Shiu S.-H."/>
            <person name="Stueber K."/>
            <person name="Theodoulou F.L."/>
            <person name="Tu H."/>
            <person name="Van de Peer Y."/>
            <person name="Verrier P.J."/>
            <person name="Waters E."/>
            <person name="Wood A."/>
            <person name="Yang L."/>
            <person name="Cove D."/>
            <person name="Cuming A."/>
            <person name="Hasebe M."/>
            <person name="Lucas S."/>
            <person name="Mishler D.B."/>
            <person name="Reski R."/>
            <person name="Grigoriev I."/>
            <person name="Quatrano R.S."/>
            <person name="Boore J.L."/>
        </authorList>
    </citation>
    <scope>NUCLEOTIDE SEQUENCE [LARGE SCALE GENOMIC DNA]</scope>
    <source>
        <strain evidence="3 4">cv. Gransden 2004</strain>
    </source>
</reference>
<evidence type="ECO:0000313" key="3">
    <source>
        <dbReference type="EnsemblPlants" id="PAC:32926519.CDS.1"/>
    </source>
</evidence>
<keyword evidence="4" id="KW-1185">Reference proteome</keyword>
<dbReference type="Proteomes" id="UP000006727">
    <property type="component" value="Chromosome 15"/>
</dbReference>
<dbReference type="Gramene" id="Pp3c15_23480V3.1">
    <property type="protein sequence ID" value="PAC:32926519.CDS.1"/>
    <property type="gene ID" value="Pp3c15_23480"/>
</dbReference>
<evidence type="ECO:0000256" key="1">
    <source>
        <dbReference type="SAM" id="MobiDB-lite"/>
    </source>
</evidence>
<reference evidence="2 4" key="2">
    <citation type="journal article" date="2018" name="Plant J.">
        <title>The Physcomitrella patens chromosome-scale assembly reveals moss genome structure and evolution.</title>
        <authorList>
            <person name="Lang D."/>
            <person name="Ullrich K.K."/>
            <person name="Murat F."/>
            <person name="Fuchs J."/>
            <person name="Jenkins J."/>
            <person name="Haas F.B."/>
            <person name="Piednoel M."/>
            <person name="Gundlach H."/>
            <person name="Van Bel M."/>
            <person name="Meyberg R."/>
            <person name="Vives C."/>
            <person name="Morata J."/>
            <person name="Symeonidi A."/>
            <person name="Hiss M."/>
            <person name="Muchero W."/>
            <person name="Kamisugi Y."/>
            <person name="Saleh O."/>
            <person name="Blanc G."/>
            <person name="Decker E.L."/>
            <person name="van Gessel N."/>
            <person name="Grimwood J."/>
            <person name="Hayes R.D."/>
            <person name="Graham S.W."/>
            <person name="Gunter L.E."/>
            <person name="McDaniel S.F."/>
            <person name="Hoernstein S.N.W."/>
            <person name="Larsson A."/>
            <person name="Li F.W."/>
            <person name="Perroud P.F."/>
            <person name="Phillips J."/>
            <person name="Ranjan P."/>
            <person name="Rokshar D.S."/>
            <person name="Rothfels C.J."/>
            <person name="Schneider L."/>
            <person name="Shu S."/>
            <person name="Stevenson D.W."/>
            <person name="Thummler F."/>
            <person name="Tillich M."/>
            <person name="Villarreal Aguilar J.C."/>
            <person name="Widiez T."/>
            <person name="Wong G.K."/>
            <person name="Wymore A."/>
            <person name="Zhang Y."/>
            <person name="Zimmer A.D."/>
            <person name="Quatrano R.S."/>
            <person name="Mayer K.F.X."/>
            <person name="Goodstein D."/>
            <person name="Casacuberta J.M."/>
            <person name="Vandepoele K."/>
            <person name="Reski R."/>
            <person name="Cuming A.C."/>
            <person name="Tuskan G.A."/>
            <person name="Maumus F."/>
            <person name="Salse J."/>
            <person name="Schmutz J."/>
            <person name="Rensing S.A."/>
        </authorList>
    </citation>
    <scope>NUCLEOTIDE SEQUENCE [LARGE SCALE GENOMIC DNA]</scope>
    <source>
        <strain evidence="3 4">cv. Gransden 2004</strain>
    </source>
</reference>
<evidence type="ECO:0000313" key="2">
    <source>
        <dbReference type="EMBL" id="PNR39866.1"/>
    </source>
</evidence>
<name>A0A2K1JEA6_PHYPA</name>
<dbReference type="EMBL" id="ABEU02000015">
    <property type="protein sequence ID" value="PNR39866.1"/>
    <property type="molecule type" value="Genomic_DNA"/>
</dbReference>
<feature type="compositionally biased region" description="Low complexity" evidence="1">
    <location>
        <begin position="45"/>
        <end position="61"/>
    </location>
</feature>
<reference evidence="3" key="3">
    <citation type="submission" date="2020-12" db="UniProtKB">
        <authorList>
            <consortium name="EnsemblPlants"/>
        </authorList>
    </citation>
    <scope>IDENTIFICATION</scope>
</reference>
<dbReference type="EnsemblPlants" id="Pp3c15_23480V3.2">
    <property type="protein sequence ID" value="PAC:32926520.CDS.1"/>
    <property type="gene ID" value="Pp3c15_23480"/>
</dbReference>
<dbReference type="Gramene" id="Pp3c15_23480V3.2">
    <property type="protein sequence ID" value="PAC:32926520.CDS.1"/>
    <property type="gene ID" value="Pp3c15_23480"/>
</dbReference>
<protein>
    <submittedName>
        <fullName evidence="2 3">Uncharacterized protein</fullName>
    </submittedName>
</protein>
<gene>
    <name evidence="2" type="ORF">PHYPA_020146</name>
</gene>
<organism evidence="2">
    <name type="scientific">Physcomitrium patens</name>
    <name type="common">Spreading-leaved earth moss</name>
    <name type="synonym">Physcomitrella patens</name>
    <dbReference type="NCBI Taxonomy" id="3218"/>
    <lineage>
        <taxon>Eukaryota</taxon>
        <taxon>Viridiplantae</taxon>
        <taxon>Streptophyta</taxon>
        <taxon>Embryophyta</taxon>
        <taxon>Bryophyta</taxon>
        <taxon>Bryophytina</taxon>
        <taxon>Bryopsida</taxon>
        <taxon>Funariidae</taxon>
        <taxon>Funariales</taxon>
        <taxon>Funariaceae</taxon>
        <taxon>Physcomitrium</taxon>
    </lineage>
</organism>
<proteinExistence type="predicted"/>
<accession>A0A2K1JEA6</accession>